<dbReference type="Pfam" id="PF00182">
    <property type="entry name" value="Glyco_hydro_19"/>
    <property type="match status" value="1"/>
</dbReference>
<gene>
    <name evidence="6" type="ORF">DCAF_LOCUS7143</name>
</gene>
<comment type="caution">
    <text evidence="6">The sequence shown here is derived from an EMBL/GenBank/DDBJ whole genome shotgun (WGS) entry which is preliminary data.</text>
</comment>
<dbReference type="Gene3D" id="1.10.530.10">
    <property type="match status" value="1"/>
</dbReference>
<dbReference type="PANTHER" id="PTHR22595:SF79">
    <property type="entry name" value="CHITINASE 12"/>
    <property type="match status" value="1"/>
</dbReference>
<reference evidence="6 7" key="1">
    <citation type="submission" date="2024-01" db="EMBL/GenBank/DDBJ databases">
        <authorList>
            <person name="Waweru B."/>
        </authorList>
    </citation>
    <scope>NUCLEOTIDE SEQUENCE [LARGE SCALE GENOMIC DNA]</scope>
</reference>
<dbReference type="InterPro" id="IPR000726">
    <property type="entry name" value="Glyco_hydro_19_cat"/>
</dbReference>
<evidence type="ECO:0000259" key="5">
    <source>
        <dbReference type="Pfam" id="PF00182"/>
    </source>
</evidence>
<proteinExistence type="inferred from homology"/>
<protein>
    <recommendedName>
        <fullName evidence="5">Glycoside hydrolase family 19 catalytic domain-containing protein</fullName>
    </recommendedName>
</protein>
<keyword evidence="3" id="KW-0611">Plant defense</keyword>
<dbReference type="GO" id="GO:0016998">
    <property type="term" value="P:cell wall macromolecule catabolic process"/>
    <property type="evidence" value="ECO:0007669"/>
    <property type="project" value="InterPro"/>
</dbReference>
<dbReference type="PANTHER" id="PTHR22595">
    <property type="entry name" value="CHITINASE-RELATED"/>
    <property type="match status" value="1"/>
</dbReference>
<accession>A0AAV1R8T7</accession>
<evidence type="ECO:0000313" key="6">
    <source>
        <dbReference type="EMBL" id="CAK7329388.1"/>
    </source>
</evidence>
<dbReference type="SUPFAM" id="SSF53955">
    <property type="entry name" value="Lysozyme-like"/>
    <property type="match status" value="1"/>
</dbReference>
<comment type="similarity">
    <text evidence="1">Belongs to the glycosyl hydrolase 19 family. Chitinase class I subfamily.</text>
</comment>
<feature type="domain" description="Glycoside hydrolase family 19 catalytic" evidence="5">
    <location>
        <begin position="159"/>
        <end position="239"/>
    </location>
</feature>
<evidence type="ECO:0000256" key="2">
    <source>
        <dbReference type="ARBA" id="ARBA00022669"/>
    </source>
</evidence>
<evidence type="ECO:0000256" key="4">
    <source>
        <dbReference type="ARBA" id="ARBA00023157"/>
    </source>
</evidence>
<dbReference type="GO" id="GO:0004568">
    <property type="term" value="F:chitinase activity"/>
    <property type="evidence" value="ECO:0007669"/>
    <property type="project" value="InterPro"/>
</dbReference>
<keyword evidence="7" id="KW-1185">Reference proteome</keyword>
<evidence type="ECO:0000256" key="3">
    <source>
        <dbReference type="ARBA" id="ARBA00022821"/>
    </source>
</evidence>
<evidence type="ECO:0000313" key="7">
    <source>
        <dbReference type="Proteomes" id="UP001314170"/>
    </source>
</evidence>
<keyword evidence="4" id="KW-1015">Disulfide bond</keyword>
<dbReference type="InterPro" id="IPR023346">
    <property type="entry name" value="Lysozyme-like_dom_sf"/>
</dbReference>
<dbReference type="GO" id="GO:0006032">
    <property type="term" value="P:chitin catabolic process"/>
    <property type="evidence" value="ECO:0007669"/>
    <property type="project" value="InterPro"/>
</dbReference>
<dbReference type="GO" id="GO:0008061">
    <property type="term" value="F:chitin binding"/>
    <property type="evidence" value="ECO:0007669"/>
    <property type="project" value="UniProtKB-KW"/>
</dbReference>
<sequence length="255" mass="27541">MVSVETQMLIVAKAVKASVMVGVVAAAAEEVELGVGVMDTLVISSQNHCLKRCFLIEMLLIVMPSDSTLMMLLSQPPKNSPSLATLAVMKRAKGKLLAFFGQTSHETTGGPGWNPPQGPFFWGYCYKREINCGPYCQPSTIYPCAPGKSYCGRGPIQLTWQPPKPSRHDVVTDNWTPTNEDVAAGRAPGYGVITNIINGGIECGKGPEGDVGNANNDRIGFYKRYCGLYGIDLADNLDCFHQRPFGNGLEGHNVI</sequence>
<dbReference type="AlphaFoldDB" id="A0AAV1R8T7"/>
<keyword evidence="2" id="KW-0147">Chitin-binding</keyword>
<dbReference type="GO" id="GO:0050832">
    <property type="term" value="P:defense response to fungus"/>
    <property type="evidence" value="ECO:0007669"/>
    <property type="project" value="TreeGrafter"/>
</dbReference>
<dbReference type="Proteomes" id="UP001314170">
    <property type="component" value="Unassembled WGS sequence"/>
</dbReference>
<dbReference type="EMBL" id="CAWUPB010000913">
    <property type="protein sequence ID" value="CAK7329388.1"/>
    <property type="molecule type" value="Genomic_DNA"/>
</dbReference>
<evidence type="ECO:0000256" key="1">
    <source>
        <dbReference type="ARBA" id="ARBA00009373"/>
    </source>
</evidence>
<dbReference type="CDD" id="cd00325">
    <property type="entry name" value="chitinase_GH19"/>
    <property type="match status" value="1"/>
</dbReference>
<name>A0AAV1R8T7_9ROSI</name>
<organism evidence="6 7">
    <name type="scientific">Dovyalis caffra</name>
    <dbReference type="NCBI Taxonomy" id="77055"/>
    <lineage>
        <taxon>Eukaryota</taxon>
        <taxon>Viridiplantae</taxon>
        <taxon>Streptophyta</taxon>
        <taxon>Embryophyta</taxon>
        <taxon>Tracheophyta</taxon>
        <taxon>Spermatophyta</taxon>
        <taxon>Magnoliopsida</taxon>
        <taxon>eudicotyledons</taxon>
        <taxon>Gunneridae</taxon>
        <taxon>Pentapetalae</taxon>
        <taxon>rosids</taxon>
        <taxon>fabids</taxon>
        <taxon>Malpighiales</taxon>
        <taxon>Salicaceae</taxon>
        <taxon>Flacourtieae</taxon>
        <taxon>Dovyalis</taxon>
    </lineage>
</organism>